<feature type="transmembrane region" description="Helical" evidence="1">
    <location>
        <begin position="21"/>
        <end position="48"/>
    </location>
</feature>
<dbReference type="AlphaFoldDB" id="E0XR02"/>
<keyword evidence="1" id="KW-1133">Transmembrane helix</keyword>
<keyword evidence="1" id="KW-0472">Membrane</keyword>
<reference evidence="2" key="1">
    <citation type="journal article" date="2011" name="Environ. Microbiol.">
        <title>Time-series analyses of Monterey Bay coastal microbial picoplankton using a 'genome proxy' microarray.</title>
        <authorList>
            <person name="Rich V.I."/>
            <person name="Pham V.D."/>
            <person name="Eppley J."/>
            <person name="Shi Y."/>
            <person name="DeLong E.F."/>
        </authorList>
    </citation>
    <scope>NUCLEOTIDE SEQUENCE</scope>
</reference>
<evidence type="ECO:0000256" key="1">
    <source>
        <dbReference type="SAM" id="Phobius"/>
    </source>
</evidence>
<accession>E0XR02</accession>
<sequence>MRFRSSLPCCGRQKSWKREEMRVTSSIFLAITRCAASCASALPIWHALQNKPILPRSTGSSRLVASRVFASPFRLLALGIVLTFSTLPGIAIAGTRLVMVTSDHCPFCQAWERDVGVVYGKSPYAPLLPLTRVDMGSAMPEGLSLQAPVVGTPTFLIIQDGREIDRQNGYDDAEMFWWWVSKHAAE</sequence>
<name>E0XR02_9PROT</name>
<dbReference type="EMBL" id="GU474848">
    <property type="protein sequence ID" value="ADI16843.1"/>
    <property type="molecule type" value="Genomic_DNA"/>
</dbReference>
<evidence type="ECO:0008006" key="3">
    <source>
        <dbReference type="Google" id="ProtNLM"/>
    </source>
</evidence>
<dbReference type="CDD" id="cd02947">
    <property type="entry name" value="TRX_family"/>
    <property type="match status" value="1"/>
</dbReference>
<keyword evidence="1" id="KW-0812">Transmembrane</keyword>
<dbReference type="InterPro" id="IPR036249">
    <property type="entry name" value="Thioredoxin-like_sf"/>
</dbReference>
<feature type="transmembrane region" description="Helical" evidence="1">
    <location>
        <begin position="68"/>
        <end position="93"/>
    </location>
</feature>
<evidence type="ECO:0000313" key="2">
    <source>
        <dbReference type="EMBL" id="ADI16843.1"/>
    </source>
</evidence>
<dbReference type="Gene3D" id="3.40.30.10">
    <property type="entry name" value="Glutaredoxin"/>
    <property type="match status" value="1"/>
</dbReference>
<organism evidence="2">
    <name type="scientific">uncultured alpha proteobacterium HF0010_13E22</name>
    <dbReference type="NCBI Taxonomy" id="710801"/>
    <lineage>
        <taxon>Bacteria</taxon>
        <taxon>Pseudomonadati</taxon>
        <taxon>Pseudomonadota</taxon>
        <taxon>Alphaproteobacteria</taxon>
        <taxon>environmental samples</taxon>
    </lineage>
</organism>
<proteinExistence type="predicted"/>
<dbReference type="SUPFAM" id="SSF52833">
    <property type="entry name" value="Thioredoxin-like"/>
    <property type="match status" value="1"/>
</dbReference>
<protein>
    <recommendedName>
        <fullName evidence="3">Thioredoxin-like fold domain-containing protein</fullName>
    </recommendedName>
</protein>